<reference evidence="2" key="1">
    <citation type="submission" date="2021-01" db="EMBL/GenBank/DDBJ databases">
        <authorList>
            <person name="Eckstrom K.M.E."/>
        </authorList>
    </citation>
    <scope>NUCLEOTIDE SEQUENCE</scope>
    <source>
        <strain evidence="2">UVCC 0001</strain>
    </source>
</reference>
<proteinExistence type="predicted"/>
<dbReference type="InterPro" id="IPR008912">
    <property type="entry name" value="Uncharacterised_CoxE"/>
</dbReference>
<feature type="compositionally biased region" description="Low complexity" evidence="1">
    <location>
        <begin position="631"/>
        <end position="640"/>
    </location>
</feature>
<dbReference type="SUPFAM" id="SSF48452">
    <property type="entry name" value="TPR-like"/>
    <property type="match status" value="1"/>
</dbReference>
<organism evidence="2 3">
    <name type="scientific">Prototheca wickerhamii</name>
    <dbReference type="NCBI Taxonomy" id="3111"/>
    <lineage>
        <taxon>Eukaryota</taxon>
        <taxon>Viridiplantae</taxon>
        <taxon>Chlorophyta</taxon>
        <taxon>core chlorophytes</taxon>
        <taxon>Trebouxiophyceae</taxon>
        <taxon>Chlorellales</taxon>
        <taxon>Chlorellaceae</taxon>
        <taxon>Prototheca</taxon>
    </lineage>
</organism>
<evidence type="ECO:0000256" key="1">
    <source>
        <dbReference type="SAM" id="MobiDB-lite"/>
    </source>
</evidence>
<feature type="region of interest" description="Disordered" evidence="1">
    <location>
        <begin position="1026"/>
        <end position="1051"/>
    </location>
</feature>
<dbReference type="SUPFAM" id="SSF53300">
    <property type="entry name" value="vWA-like"/>
    <property type="match status" value="1"/>
</dbReference>
<name>A0AAD9MK88_PROWI</name>
<dbReference type="Gene3D" id="3.40.50.410">
    <property type="entry name" value="von Willebrand factor, type A domain"/>
    <property type="match status" value="1"/>
</dbReference>
<dbReference type="EMBL" id="JASFZW010000012">
    <property type="protein sequence ID" value="KAK2075933.1"/>
    <property type="molecule type" value="Genomic_DNA"/>
</dbReference>
<gene>
    <name evidence="2" type="ORF">QBZ16_001269</name>
</gene>
<accession>A0AAD9MK88</accession>
<dbReference type="Pfam" id="PF05762">
    <property type="entry name" value="VWA_CoxE"/>
    <property type="match status" value="1"/>
</dbReference>
<dbReference type="InterPro" id="IPR011990">
    <property type="entry name" value="TPR-like_helical_dom_sf"/>
</dbReference>
<evidence type="ECO:0000313" key="3">
    <source>
        <dbReference type="Proteomes" id="UP001255856"/>
    </source>
</evidence>
<feature type="region of interest" description="Disordered" evidence="1">
    <location>
        <begin position="617"/>
        <end position="678"/>
    </location>
</feature>
<evidence type="ECO:0008006" key="4">
    <source>
        <dbReference type="Google" id="ProtNLM"/>
    </source>
</evidence>
<dbReference type="Proteomes" id="UP001255856">
    <property type="component" value="Unassembled WGS sequence"/>
</dbReference>
<dbReference type="GO" id="GO:0005829">
    <property type="term" value="C:cytosol"/>
    <property type="evidence" value="ECO:0007669"/>
    <property type="project" value="TreeGrafter"/>
</dbReference>
<sequence>MITEPLQSSFLSTIAKLQLPRFTYLYPEVLQTLLRHFLSVVQEFEEKAPDSQEDPEGAPDPENAGPPEEDQEEAEQAMAEMVESLMEAFEKKWEPAVENLQNADVLDDVQPLMDEDDDGFTPEASLWTRSGWREMAALSRRVAGMKDLKRFIAELGRGSGMGRVRRAPAQVLSPGSPLGVIRTEEAPTQTAGLTRSGDLSRALPAELYRLARQRRAGEAADEADRSSAPSELVADPARMLFMARRLERALLSYERAGWTDDLPTRVLERQELRPAAEQGPILLCLDTSGSMQGEPEAVAKAVALEAARAALRQGRRCVLFAFSGARDVRELELGLRAAGIPQLLDFLEYSFHGGTEVDDVLWRCLERLESEEWRLADVLIVTDGQIGESSPKLLARLSAAHADFGLRTHGIVVAKRVPEALLRQVLAEPAVVHGRTEQLSQLRLLVLKQLGALLASTNREQALSFYCQAADLGARDSVLYNRLATLAAREGCWPLARWACDTGLRIDPDHPTLREKERLIAAHVGDMVRRGRGLRTGARANCRGPGPARPCAFATGLPPLTLRSGSNPAEALATTREVVLEPPTWARALGAVAAFVAEGTDVGGEGVADRLVLRLGPRGAEPRDGGDEPAEGAAPPAHEPLVSAPEGATHAEEDASQRSKMTRSRGRDDESGPTSEHDAERAFVMQDLGWATSLFQADEEAGVAPAPVAVEADRATESAPQPPSRHELSGCELFLADDLSPGLSRQQAAAALLTSLSDETSVLAGLGLDAAALSAAADIAGLLVRGAGGSPLLRGNDGALVLAEAFVDASEGLQRDREAEQRASPSAPALPSAKLGALRARCCEAAAWLLGEALGREPDWALRPDAPHAARLRPRTLALRARLAEAAGEGGAAEAALQALGAALGGAEIALPHCRVVGRLSAAFVEERRRALSLKALLDSVMCDEGDADAPGEGAEWSWPCGVVAALTPAVLGPEAALLPRSEQRSRALWRLLRAAETAGDSDRALQCHLRILRDEVVGPYAPAELEAEGEPGDGARPSERDGSVSAPTPYISPATRARVALFLHDARALEALSAAARMLVGLELALPRFSGGAGLQADDPENGLARWVGRGALRLLRALFGLATESDAADPVPYARPLLHAALLAQELYRMTRPGEREAEMLGLLRALSGALGLAGCLPARHRLWPRLCLRHLFYIREGVQEGELERQDWAPFLAAGVEACLFWITGVPVHGFDELHSTWGGSGLGRERELHVKTSEQQRMPVASPKEKLSAAEILDLWPWVDEYLAGCSRQMLGRYTEFLDTVHAHFPRPPSAELEVIEARWRRLTELGRGPVEARTALLLRPSDLWDVGQEPEATAASDVHRTLYVLLTRLQPWLVTQTGTWEAFGSGAEQELEKMVQTAQYAVHYRPQQLTMGWVYLSDTFARALDLTLVRERV</sequence>
<protein>
    <recommendedName>
        <fullName evidence="4">VWFA domain-containing protein</fullName>
    </recommendedName>
</protein>
<evidence type="ECO:0000313" key="2">
    <source>
        <dbReference type="EMBL" id="KAK2075933.1"/>
    </source>
</evidence>
<keyword evidence="3" id="KW-1185">Reference proteome</keyword>
<comment type="caution">
    <text evidence="2">The sequence shown here is derived from an EMBL/GenBank/DDBJ whole genome shotgun (WGS) entry which is preliminary data.</text>
</comment>
<feature type="compositionally biased region" description="Basic and acidic residues" evidence="1">
    <location>
        <begin position="665"/>
        <end position="678"/>
    </location>
</feature>
<dbReference type="PANTHER" id="PTHR36846:SF1">
    <property type="entry name" value="PROTEIN VIAA"/>
    <property type="match status" value="1"/>
</dbReference>
<dbReference type="PANTHER" id="PTHR36846">
    <property type="entry name" value="PROTEIN VIAA"/>
    <property type="match status" value="1"/>
</dbReference>
<dbReference type="InterPro" id="IPR036465">
    <property type="entry name" value="vWFA_dom_sf"/>
</dbReference>
<feature type="region of interest" description="Disordered" evidence="1">
    <location>
        <begin position="45"/>
        <end position="77"/>
    </location>
</feature>